<dbReference type="AlphaFoldDB" id="A0A9D4PU93"/>
<evidence type="ECO:0000313" key="1">
    <source>
        <dbReference type="EMBL" id="KAH7955873.1"/>
    </source>
</evidence>
<comment type="caution">
    <text evidence="1">The sequence shown here is derived from an EMBL/GenBank/DDBJ whole genome shotgun (WGS) entry which is preliminary data.</text>
</comment>
<reference evidence="1" key="2">
    <citation type="submission" date="2021-09" db="EMBL/GenBank/DDBJ databases">
        <authorList>
            <person name="Jia N."/>
            <person name="Wang J."/>
            <person name="Shi W."/>
            <person name="Du L."/>
            <person name="Sun Y."/>
            <person name="Zhan W."/>
            <person name="Jiang J."/>
            <person name="Wang Q."/>
            <person name="Zhang B."/>
            <person name="Ji P."/>
            <person name="Sakyi L.B."/>
            <person name="Cui X."/>
            <person name="Yuan T."/>
            <person name="Jiang B."/>
            <person name="Yang W."/>
            <person name="Lam T.T.-Y."/>
            <person name="Chang Q."/>
            <person name="Ding S."/>
            <person name="Wang X."/>
            <person name="Zhu J."/>
            <person name="Ruan X."/>
            <person name="Zhao L."/>
            <person name="Wei J."/>
            <person name="Que T."/>
            <person name="Du C."/>
            <person name="Cheng J."/>
            <person name="Dai P."/>
            <person name="Han X."/>
            <person name="Huang E."/>
            <person name="Gao Y."/>
            <person name="Liu J."/>
            <person name="Shao H."/>
            <person name="Ye R."/>
            <person name="Li L."/>
            <person name="Wei W."/>
            <person name="Wang X."/>
            <person name="Wang C."/>
            <person name="Huo Q."/>
            <person name="Li W."/>
            <person name="Guo W."/>
            <person name="Chen H."/>
            <person name="Chen S."/>
            <person name="Zhou L."/>
            <person name="Zhou L."/>
            <person name="Ni X."/>
            <person name="Tian J."/>
            <person name="Zhou Y."/>
            <person name="Sheng Y."/>
            <person name="Liu T."/>
            <person name="Pan Y."/>
            <person name="Xia L."/>
            <person name="Li J."/>
            <person name="Zhao F."/>
            <person name="Cao W."/>
        </authorList>
    </citation>
    <scope>NUCLEOTIDE SEQUENCE</scope>
    <source>
        <strain evidence="1">Rsan-2018</strain>
        <tissue evidence="1">Larvae</tissue>
    </source>
</reference>
<name>A0A9D4PU93_RHISA</name>
<keyword evidence="2" id="KW-1185">Reference proteome</keyword>
<organism evidence="1 2">
    <name type="scientific">Rhipicephalus sanguineus</name>
    <name type="common">Brown dog tick</name>
    <name type="synonym">Ixodes sanguineus</name>
    <dbReference type="NCBI Taxonomy" id="34632"/>
    <lineage>
        <taxon>Eukaryota</taxon>
        <taxon>Metazoa</taxon>
        <taxon>Ecdysozoa</taxon>
        <taxon>Arthropoda</taxon>
        <taxon>Chelicerata</taxon>
        <taxon>Arachnida</taxon>
        <taxon>Acari</taxon>
        <taxon>Parasitiformes</taxon>
        <taxon>Ixodida</taxon>
        <taxon>Ixodoidea</taxon>
        <taxon>Ixodidae</taxon>
        <taxon>Rhipicephalinae</taxon>
        <taxon>Rhipicephalus</taxon>
        <taxon>Rhipicephalus</taxon>
    </lineage>
</organism>
<reference evidence="1" key="1">
    <citation type="journal article" date="2020" name="Cell">
        <title>Large-Scale Comparative Analyses of Tick Genomes Elucidate Their Genetic Diversity and Vector Capacities.</title>
        <authorList>
            <consortium name="Tick Genome and Microbiome Consortium (TIGMIC)"/>
            <person name="Jia N."/>
            <person name="Wang J."/>
            <person name="Shi W."/>
            <person name="Du L."/>
            <person name="Sun Y."/>
            <person name="Zhan W."/>
            <person name="Jiang J.F."/>
            <person name="Wang Q."/>
            <person name="Zhang B."/>
            <person name="Ji P."/>
            <person name="Bell-Sakyi L."/>
            <person name="Cui X.M."/>
            <person name="Yuan T.T."/>
            <person name="Jiang B.G."/>
            <person name="Yang W.F."/>
            <person name="Lam T.T."/>
            <person name="Chang Q.C."/>
            <person name="Ding S.J."/>
            <person name="Wang X.J."/>
            <person name="Zhu J.G."/>
            <person name="Ruan X.D."/>
            <person name="Zhao L."/>
            <person name="Wei J.T."/>
            <person name="Ye R.Z."/>
            <person name="Que T.C."/>
            <person name="Du C.H."/>
            <person name="Zhou Y.H."/>
            <person name="Cheng J.X."/>
            <person name="Dai P.F."/>
            <person name="Guo W.B."/>
            <person name="Han X.H."/>
            <person name="Huang E.J."/>
            <person name="Li L.F."/>
            <person name="Wei W."/>
            <person name="Gao Y.C."/>
            <person name="Liu J.Z."/>
            <person name="Shao H.Z."/>
            <person name="Wang X."/>
            <person name="Wang C.C."/>
            <person name="Yang T.C."/>
            <person name="Huo Q.B."/>
            <person name="Li W."/>
            <person name="Chen H.Y."/>
            <person name="Chen S.E."/>
            <person name="Zhou L.G."/>
            <person name="Ni X.B."/>
            <person name="Tian J.H."/>
            <person name="Sheng Y."/>
            <person name="Liu T."/>
            <person name="Pan Y.S."/>
            <person name="Xia L.Y."/>
            <person name="Li J."/>
            <person name="Zhao F."/>
            <person name="Cao W.C."/>
        </authorList>
    </citation>
    <scope>NUCLEOTIDE SEQUENCE</scope>
    <source>
        <strain evidence="1">Rsan-2018</strain>
    </source>
</reference>
<accession>A0A9D4PU93</accession>
<protein>
    <submittedName>
        <fullName evidence="1">Uncharacterized protein</fullName>
    </submittedName>
</protein>
<proteinExistence type="predicted"/>
<evidence type="ECO:0000313" key="2">
    <source>
        <dbReference type="Proteomes" id="UP000821837"/>
    </source>
</evidence>
<dbReference type="Proteomes" id="UP000821837">
    <property type="component" value="Unassembled WGS sequence"/>
</dbReference>
<gene>
    <name evidence="1" type="ORF">HPB52_004829</name>
</gene>
<sequence length="112" mass="12334">MIALKRHFDRAQLLGYVTCPLPPYECAGKFISLCILVKVFIGLELNQESHIDHVRIQVVPSRVKGKTGLFVHNAHSTPSERGVEHNLDALFRGAIAKAASNPFLICGNFIAP</sequence>
<dbReference type="EMBL" id="JABSTV010001250">
    <property type="protein sequence ID" value="KAH7955873.1"/>
    <property type="molecule type" value="Genomic_DNA"/>
</dbReference>